<evidence type="ECO:0000313" key="10">
    <source>
        <dbReference type="EMBL" id="WTQ83818.1"/>
    </source>
</evidence>
<keyword evidence="8" id="KW-0732">Signal</keyword>
<dbReference type="Gene3D" id="3.40.50.200">
    <property type="entry name" value="Peptidase S8/S53 domain"/>
    <property type="match status" value="1"/>
</dbReference>
<dbReference type="PROSITE" id="PS00136">
    <property type="entry name" value="SUBTILASE_ASP"/>
    <property type="match status" value="1"/>
</dbReference>
<keyword evidence="7" id="KW-0472">Membrane</keyword>
<dbReference type="GeneID" id="97284255"/>
<evidence type="ECO:0000256" key="4">
    <source>
        <dbReference type="ARBA" id="ARBA00022825"/>
    </source>
</evidence>
<dbReference type="InterPro" id="IPR000209">
    <property type="entry name" value="Peptidase_S8/S53_dom"/>
</dbReference>
<evidence type="ECO:0000256" key="1">
    <source>
        <dbReference type="ARBA" id="ARBA00011073"/>
    </source>
</evidence>
<dbReference type="InterPro" id="IPR015500">
    <property type="entry name" value="Peptidase_S8_subtilisin-rel"/>
</dbReference>
<evidence type="ECO:0000256" key="5">
    <source>
        <dbReference type="PROSITE-ProRule" id="PRU01240"/>
    </source>
</evidence>
<evidence type="ECO:0000259" key="9">
    <source>
        <dbReference type="Pfam" id="PF00082"/>
    </source>
</evidence>
<dbReference type="PROSITE" id="PS51892">
    <property type="entry name" value="SUBTILASE"/>
    <property type="match status" value="1"/>
</dbReference>
<sequence length="405" mass="41597">MCSVLGTLVIAAAGLAPGAAAADDAQSKQWYLDAMGAGDIWKISTGKGVKVAVVDTGVNPDTPSLKGQVLVDEVPKVAKYHVTQDYDGHGTSMAEIIAGTGAGGGIKGLAPQAKIIPIRVGLDQLKDQDERAKSLTGPKAIRAAADSDAKIINLSIASEYYDSEEEDAVKYAASKGKLVFAGTGNDGDKGNKPSYPAAYPYAIGVAAIDKNGTVGKFSTYGNLADLAAPGLDIPGWCDTSFTRYCPTQGTSNATAIASASAALIWSAHPDWTANQVLRALIDTAVRKWPKDEPSKYLGYGAVRPRRVLMDKDINPGPANRDPLAAENGTDPDEDITATVTPSTAPSGASAKPTEKTDPASGPTAAAAKDTDSGSGTQTWVIIGAVAAVLVIGGAGFAVLRARRNA</sequence>
<feature type="domain" description="Peptidase S8/S53" evidence="9">
    <location>
        <begin position="46"/>
        <end position="300"/>
    </location>
</feature>
<dbReference type="PANTHER" id="PTHR43806">
    <property type="entry name" value="PEPTIDASE S8"/>
    <property type="match status" value="1"/>
</dbReference>
<protein>
    <submittedName>
        <fullName evidence="10">S8 family serine peptidase</fullName>
    </submittedName>
</protein>
<keyword evidence="7" id="KW-0812">Transmembrane</keyword>
<dbReference type="InterPro" id="IPR023827">
    <property type="entry name" value="Peptidase_S8_Asp-AS"/>
</dbReference>
<feature type="compositionally biased region" description="Polar residues" evidence="6">
    <location>
        <begin position="337"/>
        <end position="346"/>
    </location>
</feature>
<dbReference type="EMBL" id="CP108164">
    <property type="protein sequence ID" value="WTQ83818.1"/>
    <property type="molecule type" value="Genomic_DNA"/>
</dbReference>
<comment type="similarity">
    <text evidence="1 5">Belongs to the peptidase S8 family.</text>
</comment>
<evidence type="ECO:0000256" key="8">
    <source>
        <dbReference type="SAM" id="SignalP"/>
    </source>
</evidence>
<dbReference type="PRINTS" id="PR00723">
    <property type="entry name" value="SUBTILISIN"/>
</dbReference>
<dbReference type="InterPro" id="IPR036852">
    <property type="entry name" value="Peptidase_S8/S53_dom_sf"/>
</dbReference>
<dbReference type="RefSeq" id="WP_405450778.1">
    <property type="nucleotide sequence ID" value="NZ_CP108164.1"/>
</dbReference>
<keyword evidence="4 5" id="KW-0720">Serine protease</keyword>
<name>A0ABZ1KY64_STRAH</name>
<dbReference type="SUPFAM" id="SSF52743">
    <property type="entry name" value="Subtilisin-like"/>
    <property type="match status" value="1"/>
</dbReference>
<evidence type="ECO:0000256" key="3">
    <source>
        <dbReference type="ARBA" id="ARBA00022801"/>
    </source>
</evidence>
<accession>A0ABZ1KY64</accession>
<feature type="chain" id="PRO_5046252469" evidence="8">
    <location>
        <begin position="22"/>
        <end position="405"/>
    </location>
</feature>
<feature type="transmembrane region" description="Helical" evidence="7">
    <location>
        <begin position="379"/>
        <end position="399"/>
    </location>
</feature>
<keyword evidence="7" id="KW-1133">Transmembrane helix</keyword>
<organism evidence="10 11">
    <name type="scientific">Streptomyces achromogenes</name>
    <dbReference type="NCBI Taxonomy" id="67255"/>
    <lineage>
        <taxon>Bacteria</taxon>
        <taxon>Bacillati</taxon>
        <taxon>Actinomycetota</taxon>
        <taxon>Actinomycetes</taxon>
        <taxon>Kitasatosporales</taxon>
        <taxon>Streptomycetaceae</taxon>
        <taxon>Streptomyces</taxon>
    </lineage>
</organism>
<dbReference type="Proteomes" id="UP001622557">
    <property type="component" value="Chromosome"/>
</dbReference>
<keyword evidence="3 5" id="KW-0378">Hydrolase</keyword>
<dbReference type="InterPro" id="IPR050131">
    <property type="entry name" value="Peptidase_S8_subtilisin-like"/>
</dbReference>
<keyword evidence="11" id="KW-1185">Reference proteome</keyword>
<reference evidence="10 11" key="1">
    <citation type="submission" date="2022-10" db="EMBL/GenBank/DDBJ databases">
        <title>The complete genomes of actinobacterial strains from the NBC collection.</title>
        <authorList>
            <person name="Joergensen T.S."/>
            <person name="Alvarez Arevalo M."/>
            <person name="Sterndorff E.B."/>
            <person name="Faurdal D."/>
            <person name="Vuksanovic O."/>
            <person name="Mourched A.-S."/>
            <person name="Charusanti P."/>
            <person name="Shaw S."/>
            <person name="Blin K."/>
            <person name="Weber T."/>
        </authorList>
    </citation>
    <scope>NUCLEOTIDE SEQUENCE [LARGE SCALE GENOMIC DNA]</scope>
    <source>
        <strain evidence="10 11">NBC_00156</strain>
    </source>
</reference>
<feature type="signal peptide" evidence="8">
    <location>
        <begin position="1"/>
        <end position="21"/>
    </location>
</feature>
<dbReference type="PANTHER" id="PTHR43806:SF11">
    <property type="entry name" value="CEREVISIN-RELATED"/>
    <property type="match status" value="1"/>
</dbReference>
<evidence type="ECO:0000313" key="11">
    <source>
        <dbReference type="Proteomes" id="UP001622557"/>
    </source>
</evidence>
<feature type="active site" description="Charge relay system" evidence="5">
    <location>
        <position position="251"/>
    </location>
</feature>
<evidence type="ECO:0000256" key="2">
    <source>
        <dbReference type="ARBA" id="ARBA00022670"/>
    </source>
</evidence>
<proteinExistence type="inferred from homology"/>
<dbReference type="Pfam" id="PF00082">
    <property type="entry name" value="Peptidase_S8"/>
    <property type="match status" value="1"/>
</dbReference>
<gene>
    <name evidence="10" type="ORF">OG350_27500</name>
</gene>
<evidence type="ECO:0000256" key="7">
    <source>
        <dbReference type="SAM" id="Phobius"/>
    </source>
</evidence>
<evidence type="ECO:0000256" key="6">
    <source>
        <dbReference type="SAM" id="MobiDB-lite"/>
    </source>
</evidence>
<feature type="active site" description="Charge relay system" evidence="5">
    <location>
        <position position="55"/>
    </location>
</feature>
<feature type="region of interest" description="Disordered" evidence="6">
    <location>
        <begin position="308"/>
        <end position="374"/>
    </location>
</feature>
<keyword evidence="2 5" id="KW-0645">Protease</keyword>
<feature type="active site" description="Charge relay system" evidence="5">
    <location>
        <position position="89"/>
    </location>
</feature>